<dbReference type="RefSeq" id="WP_207364060.1">
    <property type="nucleotide sequence ID" value="NZ_JAFMYV010000003.1"/>
</dbReference>
<gene>
    <name evidence="2" type="ORF">J2I47_08100</name>
</gene>
<keyword evidence="3" id="KW-1185">Reference proteome</keyword>
<dbReference type="InterPro" id="IPR027417">
    <property type="entry name" value="P-loop_NTPase"/>
</dbReference>
<protein>
    <submittedName>
        <fullName evidence="2">ATP-binding protein</fullName>
    </submittedName>
</protein>
<keyword evidence="2" id="KW-0067">ATP-binding</keyword>
<dbReference type="InterPro" id="IPR002611">
    <property type="entry name" value="IstB_ATP-bd"/>
</dbReference>
<sequence>MYTRFSQSVVNLTNLLEKLHSAPADDCVRELARSGQPHVLMFDDWRIPTLNQQARLSLLQVIEDRHGGAAPILTSQLPGSKGYDYLGKLTFADAIADRLIHQAHRIELRGESMPKQRL</sequence>
<evidence type="ECO:0000259" key="1">
    <source>
        <dbReference type="Pfam" id="PF01695"/>
    </source>
</evidence>
<dbReference type="GO" id="GO:0005524">
    <property type="term" value="F:ATP binding"/>
    <property type="evidence" value="ECO:0007669"/>
    <property type="project" value="UniProtKB-KW"/>
</dbReference>
<reference evidence="2" key="1">
    <citation type="submission" date="2021-03" db="EMBL/GenBank/DDBJ databases">
        <title>Fibrella sp. HMF5335 genome sequencing and assembly.</title>
        <authorList>
            <person name="Kang H."/>
            <person name="Kim H."/>
            <person name="Bae S."/>
            <person name="Joh K."/>
        </authorList>
    </citation>
    <scope>NUCLEOTIDE SEQUENCE</scope>
    <source>
        <strain evidence="2">HMF5335</strain>
    </source>
</reference>
<dbReference type="Proteomes" id="UP000664034">
    <property type="component" value="Unassembled WGS sequence"/>
</dbReference>
<accession>A0A939GFF0</accession>
<dbReference type="Gene3D" id="3.40.50.300">
    <property type="entry name" value="P-loop containing nucleotide triphosphate hydrolases"/>
    <property type="match status" value="1"/>
</dbReference>
<comment type="caution">
    <text evidence="2">The sequence shown here is derived from an EMBL/GenBank/DDBJ whole genome shotgun (WGS) entry which is preliminary data.</text>
</comment>
<dbReference type="Pfam" id="PF01695">
    <property type="entry name" value="IstB_IS21"/>
    <property type="match status" value="1"/>
</dbReference>
<dbReference type="EMBL" id="JAFMYV010000003">
    <property type="protein sequence ID" value="MBO0936500.1"/>
    <property type="molecule type" value="Genomic_DNA"/>
</dbReference>
<proteinExistence type="predicted"/>
<organism evidence="2 3">
    <name type="scientific">Fibrella rubiginis</name>
    <dbReference type="NCBI Taxonomy" id="2817060"/>
    <lineage>
        <taxon>Bacteria</taxon>
        <taxon>Pseudomonadati</taxon>
        <taxon>Bacteroidota</taxon>
        <taxon>Cytophagia</taxon>
        <taxon>Cytophagales</taxon>
        <taxon>Spirosomataceae</taxon>
        <taxon>Fibrella</taxon>
    </lineage>
</organism>
<dbReference type="AlphaFoldDB" id="A0A939GFF0"/>
<name>A0A939GFF0_9BACT</name>
<feature type="domain" description="IstB-like ATP-binding" evidence="1">
    <location>
        <begin position="10"/>
        <end position="116"/>
    </location>
</feature>
<evidence type="ECO:0000313" key="2">
    <source>
        <dbReference type="EMBL" id="MBO0936500.1"/>
    </source>
</evidence>
<keyword evidence="2" id="KW-0547">Nucleotide-binding</keyword>
<evidence type="ECO:0000313" key="3">
    <source>
        <dbReference type="Proteomes" id="UP000664034"/>
    </source>
</evidence>